<dbReference type="EMBL" id="BGPR01007747">
    <property type="protein sequence ID" value="GBN29188.1"/>
    <property type="molecule type" value="Genomic_DNA"/>
</dbReference>
<evidence type="ECO:0000313" key="2">
    <source>
        <dbReference type="Proteomes" id="UP000499080"/>
    </source>
</evidence>
<dbReference type="AlphaFoldDB" id="A0A4Y2MPU6"/>
<sequence>MQKFSSFHMEDCFEIKLFQNIRTAPNFCVTLMLIGKANFYSTFCRISSVCSVAVGFGLNAFAGFQCLQSAVGLKGGRSLFTQGDFSRSVEGFHFLARLFVKALCYLSEKSAERILSQRADSRNYESLEW</sequence>
<comment type="caution">
    <text evidence="1">The sequence shown here is derived from an EMBL/GenBank/DDBJ whole genome shotgun (WGS) entry which is preliminary data.</text>
</comment>
<evidence type="ECO:0000313" key="1">
    <source>
        <dbReference type="EMBL" id="GBN29188.1"/>
    </source>
</evidence>
<name>A0A4Y2MPU6_ARAVE</name>
<gene>
    <name evidence="1" type="ORF">AVEN_113967_1</name>
</gene>
<accession>A0A4Y2MPU6</accession>
<dbReference type="Proteomes" id="UP000499080">
    <property type="component" value="Unassembled WGS sequence"/>
</dbReference>
<keyword evidence="2" id="KW-1185">Reference proteome</keyword>
<organism evidence="1 2">
    <name type="scientific">Araneus ventricosus</name>
    <name type="common">Orbweaver spider</name>
    <name type="synonym">Epeira ventricosa</name>
    <dbReference type="NCBI Taxonomy" id="182803"/>
    <lineage>
        <taxon>Eukaryota</taxon>
        <taxon>Metazoa</taxon>
        <taxon>Ecdysozoa</taxon>
        <taxon>Arthropoda</taxon>
        <taxon>Chelicerata</taxon>
        <taxon>Arachnida</taxon>
        <taxon>Araneae</taxon>
        <taxon>Araneomorphae</taxon>
        <taxon>Entelegynae</taxon>
        <taxon>Araneoidea</taxon>
        <taxon>Araneidae</taxon>
        <taxon>Araneus</taxon>
    </lineage>
</organism>
<proteinExistence type="predicted"/>
<protein>
    <submittedName>
        <fullName evidence="1">Uncharacterized protein</fullName>
    </submittedName>
</protein>
<reference evidence="1 2" key="1">
    <citation type="journal article" date="2019" name="Sci. Rep.">
        <title>Orb-weaving spider Araneus ventricosus genome elucidates the spidroin gene catalogue.</title>
        <authorList>
            <person name="Kono N."/>
            <person name="Nakamura H."/>
            <person name="Ohtoshi R."/>
            <person name="Moran D.A.P."/>
            <person name="Shinohara A."/>
            <person name="Yoshida Y."/>
            <person name="Fujiwara M."/>
            <person name="Mori M."/>
            <person name="Tomita M."/>
            <person name="Arakawa K."/>
        </authorList>
    </citation>
    <scope>NUCLEOTIDE SEQUENCE [LARGE SCALE GENOMIC DNA]</scope>
</reference>